<reference evidence="1" key="1">
    <citation type="submission" date="2019-09" db="EMBL/GenBank/DDBJ databases">
        <title>Draft genome information of white flower Hibiscus syriacus.</title>
        <authorList>
            <person name="Kim Y.-M."/>
        </authorList>
    </citation>
    <scope>NUCLEOTIDE SEQUENCE [LARGE SCALE GENOMIC DNA]</scope>
    <source>
        <strain evidence="1">YM2019G1</strain>
    </source>
</reference>
<organism evidence="1 2">
    <name type="scientific">Hibiscus syriacus</name>
    <name type="common">Rose of Sharon</name>
    <dbReference type="NCBI Taxonomy" id="106335"/>
    <lineage>
        <taxon>Eukaryota</taxon>
        <taxon>Viridiplantae</taxon>
        <taxon>Streptophyta</taxon>
        <taxon>Embryophyta</taxon>
        <taxon>Tracheophyta</taxon>
        <taxon>Spermatophyta</taxon>
        <taxon>Magnoliopsida</taxon>
        <taxon>eudicotyledons</taxon>
        <taxon>Gunneridae</taxon>
        <taxon>Pentapetalae</taxon>
        <taxon>rosids</taxon>
        <taxon>malvids</taxon>
        <taxon>Malvales</taxon>
        <taxon>Malvaceae</taxon>
        <taxon>Malvoideae</taxon>
        <taxon>Hibiscus</taxon>
    </lineage>
</organism>
<comment type="caution">
    <text evidence="1">The sequence shown here is derived from an EMBL/GenBank/DDBJ whole genome shotgun (WGS) entry which is preliminary data.</text>
</comment>
<evidence type="ECO:0000313" key="2">
    <source>
        <dbReference type="Proteomes" id="UP000436088"/>
    </source>
</evidence>
<name>A0A6A2XNQ4_HIBSY</name>
<keyword evidence="2" id="KW-1185">Reference proteome</keyword>
<evidence type="ECO:0000313" key="1">
    <source>
        <dbReference type="EMBL" id="KAE8660009.1"/>
    </source>
</evidence>
<dbReference type="AlphaFoldDB" id="A0A6A2XNQ4"/>
<accession>A0A6A2XNQ4</accession>
<sequence>MAGFRIRRQFSLSRFNIEGRGMRAGQARKPRVKARVMQSPKALQIAEIKALIRMISEAIKRANKWIEDRLLEIENDPLIRDALEMVNPQNHNMSNTFTG</sequence>
<dbReference type="Proteomes" id="UP000436088">
    <property type="component" value="Unassembled WGS sequence"/>
</dbReference>
<proteinExistence type="predicted"/>
<dbReference type="EMBL" id="VEPZ02001734">
    <property type="protein sequence ID" value="KAE8660009.1"/>
    <property type="molecule type" value="Genomic_DNA"/>
</dbReference>
<gene>
    <name evidence="1" type="ORF">F3Y22_tig00116959pilonHSYRG00352</name>
</gene>
<protein>
    <submittedName>
        <fullName evidence="1">Uncharacterized protein</fullName>
    </submittedName>
</protein>